<feature type="compositionally biased region" description="Low complexity" evidence="1">
    <location>
        <begin position="1"/>
        <end position="17"/>
    </location>
</feature>
<sequence>MDLPSSGLSDPPSSPASCGQPAILNIVTDRKRSFAEMVDTRQSKNGRAREPIPTRREERSQSPTLTAKGEGRSSPDSQTTQRQILSDENDAPELNGAEATEPVDPAEKIEDFDWGNLEERYHDAMDKNIDVEQRLTEEWDDLMNFFSIWQEASKHHEVDRSFRRLRTRTAHVQNSEENLEKTRVHYIQVVRAFESALDLLNTR</sequence>
<dbReference type="Proteomes" id="UP000799750">
    <property type="component" value="Unassembled WGS sequence"/>
</dbReference>
<gene>
    <name evidence="2" type="ORF">BU16DRAFT_300953</name>
</gene>
<keyword evidence="3" id="KW-1185">Reference proteome</keyword>
<proteinExistence type="predicted"/>
<evidence type="ECO:0000313" key="2">
    <source>
        <dbReference type="EMBL" id="KAF2498629.1"/>
    </source>
</evidence>
<dbReference type="AlphaFoldDB" id="A0A6A6R268"/>
<reference evidence="2" key="1">
    <citation type="journal article" date="2020" name="Stud. Mycol.">
        <title>101 Dothideomycetes genomes: a test case for predicting lifestyles and emergence of pathogens.</title>
        <authorList>
            <person name="Haridas S."/>
            <person name="Albert R."/>
            <person name="Binder M."/>
            <person name="Bloem J."/>
            <person name="Labutti K."/>
            <person name="Salamov A."/>
            <person name="Andreopoulos B."/>
            <person name="Baker S."/>
            <person name="Barry K."/>
            <person name="Bills G."/>
            <person name="Bluhm B."/>
            <person name="Cannon C."/>
            <person name="Castanera R."/>
            <person name="Culley D."/>
            <person name="Daum C."/>
            <person name="Ezra D."/>
            <person name="Gonzalez J."/>
            <person name="Henrissat B."/>
            <person name="Kuo A."/>
            <person name="Liang C."/>
            <person name="Lipzen A."/>
            <person name="Lutzoni F."/>
            <person name="Magnuson J."/>
            <person name="Mondo S."/>
            <person name="Nolan M."/>
            <person name="Ohm R."/>
            <person name="Pangilinan J."/>
            <person name="Park H.-J."/>
            <person name="Ramirez L."/>
            <person name="Alfaro M."/>
            <person name="Sun H."/>
            <person name="Tritt A."/>
            <person name="Yoshinaga Y."/>
            <person name="Zwiers L.-H."/>
            <person name="Turgeon B."/>
            <person name="Goodwin S."/>
            <person name="Spatafora J."/>
            <person name="Crous P."/>
            <person name="Grigoriev I."/>
        </authorList>
    </citation>
    <scope>NUCLEOTIDE SEQUENCE</scope>
    <source>
        <strain evidence="2">CBS 269.34</strain>
    </source>
</reference>
<feature type="compositionally biased region" description="Basic and acidic residues" evidence="1">
    <location>
        <begin position="34"/>
        <end position="60"/>
    </location>
</feature>
<organism evidence="2 3">
    <name type="scientific">Lophium mytilinum</name>
    <dbReference type="NCBI Taxonomy" id="390894"/>
    <lineage>
        <taxon>Eukaryota</taxon>
        <taxon>Fungi</taxon>
        <taxon>Dikarya</taxon>
        <taxon>Ascomycota</taxon>
        <taxon>Pezizomycotina</taxon>
        <taxon>Dothideomycetes</taxon>
        <taxon>Pleosporomycetidae</taxon>
        <taxon>Mytilinidiales</taxon>
        <taxon>Mytilinidiaceae</taxon>
        <taxon>Lophium</taxon>
    </lineage>
</organism>
<name>A0A6A6R268_9PEZI</name>
<feature type="region of interest" description="Disordered" evidence="1">
    <location>
        <begin position="1"/>
        <end position="22"/>
    </location>
</feature>
<evidence type="ECO:0000256" key="1">
    <source>
        <dbReference type="SAM" id="MobiDB-lite"/>
    </source>
</evidence>
<dbReference type="OrthoDB" id="5335351at2759"/>
<protein>
    <submittedName>
        <fullName evidence="2">Uncharacterized protein</fullName>
    </submittedName>
</protein>
<evidence type="ECO:0000313" key="3">
    <source>
        <dbReference type="Proteomes" id="UP000799750"/>
    </source>
</evidence>
<accession>A0A6A6R268</accession>
<dbReference type="EMBL" id="MU004185">
    <property type="protein sequence ID" value="KAF2498629.1"/>
    <property type="molecule type" value="Genomic_DNA"/>
</dbReference>
<feature type="compositionally biased region" description="Polar residues" evidence="1">
    <location>
        <begin position="74"/>
        <end position="86"/>
    </location>
</feature>
<feature type="region of interest" description="Disordered" evidence="1">
    <location>
        <begin position="34"/>
        <end position="108"/>
    </location>
</feature>